<keyword evidence="3" id="KW-1185">Reference proteome</keyword>
<reference evidence="2 3" key="2">
    <citation type="journal article" date="2014" name="BMC Genomics">
        <title>An improved genome of the model marine alga Ostreococcus tauri unfolds by assessing Illumina de novo assemblies.</title>
        <authorList>
            <person name="Blanc-Mathieu R."/>
            <person name="Verhelst B."/>
            <person name="Derelle E."/>
            <person name="Rombauts S."/>
            <person name="Bouget F.Y."/>
            <person name="Carre I."/>
            <person name="Chateau A."/>
            <person name="Eyre-Walker A."/>
            <person name="Grimsley N."/>
            <person name="Moreau H."/>
            <person name="Piegu B."/>
            <person name="Rivals E."/>
            <person name="Schackwitz W."/>
            <person name="Van de Peer Y."/>
            <person name="Piganeau G."/>
        </authorList>
    </citation>
    <scope>NUCLEOTIDE SEQUENCE [LARGE SCALE GENOMIC DNA]</scope>
    <source>
        <strain evidence="3">OTTH 0595 / CCAP 157/2 / RCC745</strain>
    </source>
</reference>
<dbReference type="GeneID" id="34946566"/>
<comment type="caution">
    <text evidence="2">The sequence shown here is derived from an EMBL/GenBank/DDBJ whole genome shotgun (WGS) entry which is preliminary data.</text>
</comment>
<dbReference type="EMBL" id="CAID01000019">
    <property type="protein sequence ID" value="CEG01913.1"/>
    <property type="molecule type" value="Genomic_DNA"/>
</dbReference>
<protein>
    <submittedName>
        <fullName evidence="2">Unnamed product</fullName>
    </submittedName>
</protein>
<accession>A0A096PAH8</accession>
<sequence>MQRNVHGRSSNSGLPQPTSKETRKVENAESNLTSSSLCLISENFCHIAHM</sequence>
<evidence type="ECO:0000313" key="3">
    <source>
        <dbReference type="Proteomes" id="UP000009170"/>
    </source>
</evidence>
<dbReference type="KEGG" id="ota:OT_ostta19g00380"/>
<dbReference type="AlphaFoldDB" id="A0A096PAH8"/>
<proteinExistence type="predicted"/>
<evidence type="ECO:0000256" key="1">
    <source>
        <dbReference type="SAM" id="MobiDB-lite"/>
    </source>
</evidence>
<dbReference type="RefSeq" id="XP_022841244.1">
    <property type="nucleotide sequence ID" value="XM_022982544.1"/>
</dbReference>
<evidence type="ECO:0000313" key="2">
    <source>
        <dbReference type="EMBL" id="CEG01913.1"/>
    </source>
</evidence>
<organism evidence="2 3">
    <name type="scientific">Ostreococcus tauri</name>
    <name type="common">Marine green alga</name>
    <dbReference type="NCBI Taxonomy" id="70448"/>
    <lineage>
        <taxon>Eukaryota</taxon>
        <taxon>Viridiplantae</taxon>
        <taxon>Chlorophyta</taxon>
        <taxon>Mamiellophyceae</taxon>
        <taxon>Mamiellales</taxon>
        <taxon>Bathycoccaceae</taxon>
        <taxon>Ostreococcus</taxon>
    </lineage>
</organism>
<feature type="region of interest" description="Disordered" evidence="1">
    <location>
        <begin position="1"/>
        <end position="32"/>
    </location>
</feature>
<name>A0A096PAH8_OSTTA</name>
<gene>
    <name evidence="2" type="ORF">OT_ostta19g00380</name>
</gene>
<feature type="compositionally biased region" description="Polar residues" evidence="1">
    <location>
        <begin position="1"/>
        <end position="19"/>
    </location>
</feature>
<dbReference type="InParanoid" id="A0A096PAH8"/>
<reference evidence="3" key="1">
    <citation type="journal article" date="2006" name="Proc. Natl. Acad. Sci. U.S.A.">
        <title>Genome analysis of the smallest free-living eukaryote Ostreococcus tauri unveils many unique features.</title>
        <authorList>
            <person name="Derelle E."/>
            <person name="Ferraz C."/>
            <person name="Rombauts S."/>
            <person name="Rouze P."/>
            <person name="Worden A.Z."/>
            <person name="Robbens S."/>
            <person name="Partensky F."/>
            <person name="Degroeve S."/>
            <person name="Echeynie S."/>
            <person name="Cooke R."/>
            <person name="Saeys Y."/>
            <person name="Wuyts J."/>
            <person name="Jabbari K."/>
            <person name="Bowler C."/>
            <person name="Panaud O."/>
            <person name="Piegu B."/>
            <person name="Ball S.G."/>
            <person name="Ral J.-P."/>
            <person name="Bouget F.-Y."/>
            <person name="Piganeau G."/>
            <person name="De Baets B."/>
            <person name="Picard A."/>
            <person name="Delseny M."/>
            <person name="Demaille J."/>
            <person name="Van de Peer Y."/>
            <person name="Moreau H."/>
        </authorList>
    </citation>
    <scope>NUCLEOTIDE SEQUENCE [LARGE SCALE GENOMIC DNA]</scope>
    <source>
        <strain evidence="3">OTTH 0595 / CCAP 157/2 / RCC745</strain>
    </source>
</reference>
<dbReference type="Proteomes" id="UP000009170">
    <property type="component" value="Unassembled WGS sequence"/>
</dbReference>